<keyword evidence="2" id="KW-0614">Plasmid</keyword>
<dbReference type="Gene3D" id="2.70.40.10">
    <property type="match status" value="1"/>
</dbReference>
<dbReference type="EMBL" id="CP114569">
    <property type="protein sequence ID" value="WAZ60741.1"/>
    <property type="molecule type" value="Genomic_DNA"/>
</dbReference>
<feature type="region of interest" description="Disordered" evidence="1">
    <location>
        <begin position="135"/>
        <end position="156"/>
    </location>
</feature>
<accession>A0ABY7LBF5</accession>
<organism evidence="2 3">
    <name type="scientific">Citrobacter freundii</name>
    <dbReference type="NCBI Taxonomy" id="546"/>
    <lineage>
        <taxon>Bacteria</taxon>
        <taxon>Pseudomonadati</taxon>
        <taxon>Pseudomonadota</taxon>
        <taxon>Gammaproteobacteria</taxon>
        <taxon>Enterobacterales</taxon>
        <taxon>Enterobacteriaceae</taxon>
        <taxon>Citrobacter</taxon>
        <taxon>Citrobacter freundii complex</taxon>
    </lineage>
</organism>
<dbReference type="SUPFAM" id="SSF51283">
    <property type="entry name" value="dUTPase-like"/>
    <property type="match status" value="1"/>
</dbReference>
<evidence type="ECO:0000256" key="1">
    <source>
        <dbReference type="SAM" id="MobiDB-lite"/>
    </source>
</evidence>
<dbReference type="InterPro" id="IPR036157">
    <property type="entry name" value="dUTPase-like_sf"/>
</dbReference>
<proteinExistence type="predicted"/>
<protein>
    <submittedName>
        <fullName evidence="2">Uncharacterized protein</fullName>
    </submittedName>
</protein>
<evidence type="ECO:0000313" key="3">
    <source>
        <dbReference type="Proteomes" id="UP001164536"/>
    </source>
</evidence>
<geneLocation type="plasmid" evidence="2 3">
    <name>unnamed5</name>
</geneLocation>
<name>A0ABY7LBF5_CITFR</name>
<reference evidence="2" key="1">
    <citation type="submission" date="2022-12" db="EMBL/GenBank/DDBJ databases">
        <title>2953647.</title>
        <authorList>
            <person name="Hergert J."/>
            <person name="Casey R."/>
            <person name="Wagner J."/>
            <person name="Young E.L."/>
            <person name="Oakeson K.F."/>
        </authorList>
    </citation>
    <scope>NUCLEOTIDE SEQUENCE</scope>
    <source>
        <strain evidence="2">2953647</strain>
        <plasmid evidence="2">unnamed5</plasmid>
    </source>
</reference>
<sequence length="156" mass="16730">MSKLQICKIDEGATVPMLAGGSTFPIEATDIRFEAVIRNGGNHAKAYWLKTGLAFNVPEGHVLKVYSAPDIARANHARLAECVALVEPGDHSELILRMVIDDGGKSFEPKAGMIVARAMLEKIVCPELEEVDSFDVPKSAKNTSQPKGDVTAKAGK</sequence>
<dbReference type="Proteomes" id="UP001164536">
    <property type="component" value="Plasmid unnamed5"/>
</dbReference>
<gene>
    <name evidence="2" type="ORF">O4000_28950</name>
</gene>
<keyword evidence="3" id="KW-1185">Reference proteome</keyword>
<dbReference type="RefSeq" id="WP_269521607.1">
    <property type="nucleotide sequence ID" value="NZ_CP114569.1"/>
</dbReference>
<evidence type="ECO:0000313" key="2">
    <source>
        <dbReference type="EMBL" id="WAZ60741.1"/>
    </source>
</evidence>